<keyword evidence="5 8" id="KW-0812">Transmembrane</keyword>
<sequence>MSNPPAAATSLVANHLALSRAKTLLALGLGGLLALLAGYALTAGRYDLSLSQIAGHLFGQSAAGPAGVVVMGIRLPRILAAVSGGFALAVSGALTQSLLGNPLASPFTLGISHAAAFGAACGIVLFGAGGFTANAVAGSAAEIVRIGAAATVSACAFGGALGATALIAALTTLRRLSPQAMILCGVALSSLFTAGTILIQFFADDLQLAAIVYWTFGDVSRAGWEQIAAMAGAGVAAGGFGLMARHDLNALLAGEDVARSVGVRALPLRLAGLGLAALATGVVVAACGVIAFLGLLAPHIARRLVGADHGPLVLHSGLWGALLLLGADTAGRQLAGTGALPVGVLTSFLGAPLFLLLLLRGGRT</sequence>
<feature type="transmembrane region" description="Helical" evidence="8">
    <location>
        <begin position="270"/>
        <end position="297"/>
    </location>
</feature>
<dbReference type="EMBL" id="AP010904">
    <property type="protein sequence ID" value="BAH75643.1"/>
    <property type="molecule type" value="Genomic_DNA"/>
</dbReference>
<dbReference type="GO" id="GO:0005886">
    <property type="term" value="C:plasma membrane"/>
    <property type="evidence" value="ECO:0007669"/>
    <property type="project" value="UniProtKB-SubCell"/>
</dbReference>
<dbReference type="AlphaFoldDB" id="C4XSC1"/>
<evidence type="ECO:0000256" key="3">
    <source>
        <dbReference type="ARBA" id="ARBA00022448"/>
    </source>
</evidence>
<dbReference type="InterPro" id="IPR037294">
    <property type="entry name" value="ABC_BtuC-like"/>
</dbReference>
<evidence type="ECO:0000256" key="6">
    <source>
        <dbReference type="ARBA" id="ARBA00022989"/>
    </source>
</evidence>
<dbReference type="OrthoDB" id="9782305at2"/>
<keyword evidence="4" id="KW-1003">Cell membrane</keyword>
<evidence type="ECO:0000313" key="9">
    <source>
        <dbReference type="EMBL" id="BAH75643.1"/>
    </source>
</evidence>
<feature type="transmembrane region" description="Helical" evidence="8">
    <location>
        <begin position="24"/>
        <end position="41"/>
    </location>
</feature>
<evidence type="ECO:0000256" key="2">
    <source>
        <dbReference type="ARBA" id="ARBA00007935"/>
    </source>
</evidence>
<dbReference type="Pfam" id="PF01032">
    <property type="entry name" value="FecCD"/>
    <property type="match status" value="1"/>
</dbReference>
<accession>C4XSC1</accession>
<feature type="transmembrane region" description="Helical" evidence="8">
    <location>
        <begin position="339"/>
        <end position="359"/>
    </location>
</feature>
<dbReference type="eggNOG" id="COG0609">
    <property type="taxonomic scope" value="Bacteria"/>
</dbReference>
<proteinExistence type="inferred from homology"/>
<evidence type="ECO:0000256" key="5">
    <source>
        <dbReference type="ARBA" id="ARBA00022692"/>
    </source>
</evidence>
<evidence type="ECO:0000256" key="1">
    <source>
        <dbReference type="ARBA" id="ARBA00004651"/>
    </source>
</evidence>
<dbReference type="Proteomes" id="UP000009071">
    <property type="component" value="Chromosome"/>
</dbReference>
<keyword evidence="3" id="KW-0813">Transport</keyword>
<feature type="transmembrane region" description="Helical" evidence="8">
    <location>
        <begin position="309"/>
        <end position="327"/>
    </location>
</feature>
<feature type="transmembrane region" description="Helical" evidence="8">
    <location>
        <begin position="180"/>
        <end position="203"/>
    </location>
</feature>
<dbReference type="RefSeq" id="WP_015860828.1">
    <property type="nucleotide sequence ID" value="NC_012796.1"/>
</dbReference>
<keyword evidence="6 8" id="KW-1133">Transmembrane helix</keyword>
<dbReference type="SUPFAM" id="SSF81345">
    <property type="entry name" value="ABC transporter involved in vitamin B12 uptake, BtuC"/>
    <property type="match status" value="1"/>
</dbReference>
<evidence type="ECO:0000256" key="8">
    <source>
        <dbReference type="SAM" id="Phobius"/>
    </source>
</evidence>
<protein>
    <submittedName>
        <fullName evidence="9">ABC transporter permease protein</fullName>
    </submittedName>
</protein>
<dbReference type="STRING" id="573370.DMR_21520"/>
<dbReference type="CDD" id="cd06550">
    <property type="entry name" value="TM_ABC_iron-siderophores_like"/>
    <property type="match status" value="1"/>
</dbReference>
<dbReference type="PANTHER" id="PTHR30472:SF25">
    <property type="entry name" value="ABC TRANSPORTER PERMEASE PROTEIN MJ0876-RELATED"/>
    <property type="match status" value="1"/>
</dbReference>
<keyword evidence="7 8" id="KW-0472">Membrane</keyword>
<dbReference type="PANTHER" id="PTHR30472">
    <property type="entry name" value="FERRIC ENTEROBACTIN TRANSPORT SYSTEM PERMEASE PROTEIN"/>
    <property type="match status" value="1"/>
</dbReference>
<feature type="transmembrane region" description="Helical" evidence="8">
    <location>
        <begin position="111"/>
        <end position="131"/>
    </location>
</feature>
<evidence type="ECO:0000256" key="4">
    <source>
        <dbReference type="ARBA" id="ARBA00022475"/>
    </source>
</evidence>
<comment type="subcellular location">
    <subcellularLocation>
        <location evidence="1">Cell membrane</location>
        <topology evidence="1">Multi-pass membrane protein</topology>
    </subcellularLocation>
</comment>
<comment type="similarity">
    <text evidence="2">Belongs to the binding-protein-dependent transport system permease family. FecCD subfamily.</text>
</comment>
<dbReference type="GO" id="GO:0033214">
    <property type="term" value="P:siderophore-iron import into cell"/>
    <property type="evidence" value="ECO:0007669"/>
    <property type="project" value="TreeGrafter"/>
</dbReference>
<name>C4XSC1_SOLM1</name>
<dbReference type="GO" id="GO:0022857">
    <property type="term" value="F:transmembrane transporter activity"/>
    <property type="evidence" value="ECO:0007669"/>
    <property type="project" value="InterPro"/>
</dbReference>
<reference evidence="9 10" key="1">
    <citation type="journal article" date="2009" name="Genome Res.">
        <title>Whole genome sequence of Desulfovibrio magneticus strain RS-1 revealed common gene clusters in magnetotactic bacteria.</title>
        <authorList>
            <person name="Nakazawa H."/>
            <person name="Arakaki A."/>
            <person name="Narita-Yamada S."/>
            <person name="Yashiro I."/>
            <person name="Jinno K."/>
            <person name="Aoki N."/>
            <person name="Tsuruyama A."/>
            <person name="Okamura Y."/>
            <person name="Tanikawa S."/>
            <person name="Fujita N."/>
            <person name="Takeyama H."/>
            <person name="Matsunaga T."/>
        </authorList>
    </citation>
    <scope>NUCLEOTIDE SEQUENCE [LARGE SCALE GENOMIC DNA]</scope>
    <source>
        <strain evidence="10">ATCC 700980 / DSM 13731 / RS-1</strain>
    </source>
</reference>
<organism evidence="9 10">
    <name type="scientific">Solidesulfovibrio magneticus (strain ATCC 700980 / DSM 13731 / RS-1)</name>
    <name type="common">Desulfovibrio magneticus</name>
    <dbReference type="NCBI Taxonomy" id="573370"/>
    <lineage>
        <taxon>Bacteria</taxon>
        <taxon>Pseudomonadati</taxon>
        <taxon>Thermodesulfobacteriota</taxon>
        <taxon>Desulfovibrionia</taxon>
        <taxon>Desulfovibrionales</taxon>
        <taxon>Desulfovibrionaceae</taxon>
        <taxon>Solidesulfovibrio</taxon>
    </lineage>
</organism>
<evidence type="ECO:0000313" key="10">
    <source>
        <dbReference type="Proteomes" id="UP000009071"/>
    </source>
</evidence>
<gene>
    <name evidence="9" type="ordered locus">DMR_21520</name>
</gene>
<dbReference type="InterPro" id="IPR000522">
    <property type="entry name" value="ABC_transptr_permease_BtuC"/>
</dbReference>
<feature type="transmembrane region" description="Helical" evidence="8">
    <location>
        <begin position="143"/>
        <end position="168"/>
    </location>
</feature>
<feature type="transmembrane region" description="Helical" evidence="8">
    <location>
        <begin position="78"/>
        <end position="99"/>
    </location>
</feature>
<evidence type="ECO:0000256" key="7">
    <source>
        <dbReference type="ARBA" id="ARBA00023136"/>
    </source>
</evidence>
<dbReference type="Gene3D" id="1.10.3470.10">
    <property type="entry name" value="ABC transporter involved in vitamin B12 uptake, BtuC"/>
    <property type="match status" value="1"/>
</dbReference>
<dbReference type="HOGENOM" id="CLU_013016_0_0_7"/>
<keyword evidence="10" id="KW-1185">Reference proteome</keyword>
<dbReference type="KEGG" id="dma:DMR_21520"/>
<feature type="transmembrane region" description="Helical" evidence="8">
    <location>
        <begin position="53"/>
        <end position="71"/>
    </location>
</feature>
<feature type="transmembrane region" description="Helical" evidence="8">
    <location>
        <begin position="224"/>
        <end position="244"/>
    </location>
</feature>